<name>A0A6C0AF58_9ZZZZ</name>
<organism evidence="1">
    <name type="scientific">viral metagenome</name>
    <dbReference type="NCBI Taxonomy" id="1070528"/>
    <lineage>
        <taxon>unclassified sequences</taxon>
        <taxon>metagenomes</taxon>
        <taxon>organismal metagenomes</taxon>
    </lineage>
</organism>
<accession>A0A6C0AF58</accession>
<proteinExistence type="predicted"/>
<evidence type="ECO:0008006" key="2">
    <source>
        <dbReference type="Google" id="ProtNLM"/>
    </source>
</evidence>
<protein>
    <recommendedName>
        <fullName evidence="2">Ankyrin repeat protein</fullName>
    </recommendedName>
</protein>
<reference evidence="1" key="1">
    <citation type="journal article" date="2020" name="Nature">
        <title>Giant virus diversity and host interactions through global metagenomics.</title>
        <authorList>
            <person name="Schulz F."/>
            <person name="Roux S."/>
            <person name="Paez-Espino D."/>
            <person name="Jungbluth S."/>
            <person name="Walsh D.A."/>
            <person name="Denef V.J."/>
            <person name="McMahon K.D."/>
            <person name="Konstantinidis K.T."/>
            <person name="Eloe-Fadrosh E.A."/>
            <person name="Kyrpides N.C."/>
            <person name="Woyke T."/>
        </authorList>
    </citation>
    <scope>NUCLEOTIDE SEQUENCE</scope>
    <source>
        <strain evidence="1">GVMAG-S-1021933-23</strain>
    </source>
</reference>
<dbReference type="EMBL" id="MN740594">
    <property type="protein sequence ID" value="QHS78005.1"/>
    <property type="molecule type" value="Genomic_DNA"/>
</dbReference>
<evidence type="ECO:0000313" key="1">
    <source>
        <dbReference type="EMBL" id="QHS78005.1"/>
    </source>
</evidence>
<dbReference type="AlphaFoldDB" id="A0A6C0AF58"/>
<sequence length="172" mass="20743">MKINKKFNWLKNSDFYKSLNGSDNRVEDNPEINCRLCSKYTKDINEFLDAISFWGVYYLPPEFYILFFNTRPLKKLQDMYERTNNTSNLYEFFIYILKLDFKTLKYQLCKLASEKGYLDILIYAHEHAHKNNLRFSMTEISSYAYIGGHLECLEYLYKHKLSEKKYLLLLPK</sequence>